<dbReference type="Proteomes" id="UP000243579">
    <property type="component" value="Unassembled WGS sequence"/>
</dbReference>
<sequence>SYASPISYTNVQPTYARHIIFNELTTIEYAVPHLRRLSASWSMRMNVQWCWVDFNQTFEVAHTVARQQRCLDNFRSNAAVYIEATLRNQVWDDYIAIWGGDNGPFTVAVQLPLMESTAGRAWLATVAQARNTTSVDEELVYWRSFGLERFQLQWQNRWQAGISETIVLKNALGMQQV</sequence>
<accession>A0A1V9YS40</accession>
<name>A0A1V9YS40_ACHHY</name>
<feature type="non-terminal residue" evidence="1">
    <location>
        <position position="1"/>
    </location>
</feature>
<dbReference type="OrthoDB" id="78003at2759"/>
<protein>
    <submittedName>
        <fullName evidence="1">Uncharacterized protein</fullName>
    </submittedName>
</protein>
<dbReference type="AlphaFoldDB" id="A0A1V9YS40"/>
<keyword evidence="2" id="KW-1185">Reference proteome</keyword>
<feature type="non-terminal residue" evidence="1">
    <location>
        <position position="177"/>
    </location>
</feature>
<evidence type="ECO:0000313" key="1">
    <source>
        <dbReference type="EMBL" id="OQR88393.1"/>
    </source>
</evidence>
<gene>
    <name evidence="1" type="ORF">ACHHYP_06836</name>
</gene>
<comment type="caution">
    <text evidence="1">The sequence shown here is derived from an EMBL/GenBank/DDBJ whole genome shotgun (WGS) entry which is preliminary data.</text>
</comment>
<reference evidence="1 2" key="1">
    <citation type="journal article" date="2014" name="Genome Biol. Evol.">
        <title>The secreted proteins of Achlya hypogyna and Thraustotheca clavata identify the ancestral oomycete secretome and reveal gene acquisitions by horizontal gene transfer.</title>
        <authorList>
            <person name="Misner I."/>
            <person name="Blouin N."/>
            <person name="Leonard G."/>
            <person name="Richards T.A."/>
            <person name="Lane C.E."/>
        </authorList>
    </citation>
    <scope>NUCLEOTIDE SEQUENCE [LARGE SCALE GENOMIC DNA]</scope>
    <source>
        <strain evidence="1 2">ATCC 48635</strain>
    </source>
</reference>
<organism evidence="1 2">
    <name type="scientific">Achlya hypogyna</name>
    <name type="common">Oomycete</name>
    <name type="synonym">Protoachlya hypogyna</name>
    <dbReference type="NCBI Taxonomy" id="1202772"/>
    <lineage>
        <taxon>Eukaryota</taxon>
        <taxon>Sar</taxon>
        <taxon>Stramenopiles</taxon>
        <taxon>Oomycota</taxon>
        <taxon>Saprolegniomycetes</taxon>
        <taxon>Saprolegniales</taxon>
        <taxon>Achlyaceae</taxon>
        <taxon>Achlya</taxon>
    </lineage>
</organism>
<proteinExistence type="predicted"/>
<evidence type="ECO:0000313" key="2">
    <source>
        <dbReference type="Proteomes" id="UP000243579"/>
    </source>
</evidence>
<dbReference type="EMBL" id="JNBR01001350">
    <property type="protein sequence ID" value="OQR88393.1"/>
    <property type="molecule type" value="Genomic_DNA"/>
</dbReference>